<dbReference type="PANTHER" id="PTHR12087">
    <property type="entry name" value="ORIGIN RECOGNITION COMPLEX SUBUNIT 4"/>
    <property type="match status" value="1"/>
</dbReference>
<dbReference type="AlphaFoldDB" id="A0A2A2K494"/>
<dbReference type="Gene3D" id="3.40.50.300">
    <property type="entry name" value="P-loop containing nucleotide triphosphate hydrolases"/>
    <property type="match status" value="1"/>
</dbReference>
<dbReference type="GO" id="GO:0003688">
    <property type="term" value="F:DNA replication origin binding"/>
    <property type="evidence" value="ECO:0007669"/>
    <property type="project" value="TreeGrafter"/>
</dbReference>
<dbReference type="STRING" id="2018661.A0A2A2K494"/>
<accession>A0A2A2K494</accession>
<sequence length="391" mass="45083">MPSRTRTPTSVDETVAILQQMAEALGLIDTVHPHLEEAEKKLLSIADKFMSSGNGASCRVEGLSNTDKVHLQRRLAERCRHRAEIVTVNYDELFTDNNCEERFEKDRNHPRVFFVFNAEHFISSLRQTLLYKLLNGTMLYPWLVVLAVNSQDFYGHLEKRVRSRLSPDRICVSSTTDISTYLSHFYQLLSKDKFPEMFGFLARCSFAKQLNYLYQMNSDFDVLRRCTALMLTELICLEELTTERAESALKFVIEMHVPAVPLKNPFFNILKDLSLRQIAVLMCATRLFKQLESRFDDKADAPQISFRQVFLEYKQMANKSYKLLDVNSDKIVFEEIRRLGFLGLFTIGNKTTNVSFQKISLPVDVYSLSEQFKTLSLPAAVQDFFAHVSAM</sequence>
<dbReference type="InterPro" id="IPR016527">
    <property type="entry name" value="ORC4"/>
</dbReference>
<reference evidence="1 2" key="1">
    <citation type="journal article" date="2017" name="Curr. Biol.">
        <title>Genome architecture and evolution of a unichromosomal asexual nematode.</title>
        <authorList>
            <person name="Fradin H."/>
            <person name="Zegar C."/>
            <person name="Gutwein M."/>
            <person name="Lucas J."/>
            <person name="Kovtun M."/>
            <person name="Corcoran D."/>
            <person name="Baugh L.R."/>
            <person name="Kiontke K."/>
            <person name="Gunsalus K."/>
            <person name="Fitch D.H."/>
            <person name="Piano F."/>
        </authorList>
    </citation>
    <scope>NUCLEOTIDE SEQUENCE [LARGE SCALE GENOMIC DNA]</scope>
    <source>
        <strain evidence="1">PF1309</strain>
    </source>
</reference>
<protein>
    <recommendedName>
        <fullName evidence="3">Origin recognition complex subunit 4 C-terminal domain-containing protein</fullName>
    </recommendedName>
</protein>
<dbReference type="EMBL" id="LIAE01009723">
    <property type="protein sequence ID" value="PAV68619.1"/>
    <property type="molecule type" value="Genomic_DNA"/>
</dbReference>
<proteinExistence type="predicted"/>
<dbReference type="GO" id="GO:0005664">
    <property type="term" value="C:nuclear origin of replication recognition complex"/>
    <property type="evidence" value="ECO:0007669"/>
    <property type="project" value="TreeGrafter"/>
</dbReference>
<dbReference type="InterPro" id="IPR027417">
    <property type="entry name" value="P-loop_NTPase"/>
</dbReference>
<comment type="caution">
    <text evidence="1">The sequence shown here is derived from an EMBL/GenBank/DDBJ whole genome shotgun (WGS) entry which is preliminary data.</text>
</comment>
<name>A0A2A2K494_9BILA</name>
<organism evidence="1 2">
    <name type="scientific">Diploscapter pachys</name>
    <dbReference type="NCBI Taxonomy" id="2018661"/>
    <lineage>
        <taxon>Eukaryota</taxon>
        <taxon>Metazoa</taxon>
        <taxon>Ecdysozoa</taxon>
        <taxon>Nematoda</taxon>
        <taxon>Chromadorea</taxon>
        <taxon>Rhabditida</taxon>
        <taxon>Rhabditina</taxon>
        <taxon>Rhabditomorpha</taxon>
        <taxon>Rhabditoidea</taxon>
        <taxon>Rhabditidae</taxon>
        <taxon>Diploscapter</taxon>
    </lineage>
</organism>
<dbReference type="GO" id="GO:0006270">
    <property type="term" value="P:DNA replication initiation"/>
    <property type="evidence" value="ECO:0007669"/>
    <property type="project" value="TreeGrafter"/>
</dbReference>
<dbReference type="Proteomes" id="UP000218231">
    <property type="component" value="Unassembled WGS sequence"/>
</dbReference>
<gene>
    <name evidence="1" type="ORF">WR25_09447</name>
</gene>
<dbReference type="PANTHER" id="PTHR12087:SF0">
    <property type="entry name" value="ORIGIN RECOGNITION COMPLEX SUBUNIT 4"/>
    <property type="match status" value="1"/>
</dbReference>
<evidence type="ECO:0000313" key="1">
    <source>
        <dbReference type="EMBL" id="PAV68619.1"/>
    </source>
</evidence>
<evidence type="ECO:0008006" key="3">
    <source>
        <dbReference type="Google" id="ProtNLM"/>
    </source>
</evidence>
<keyword evidence="2" id="KW-1185">Reference proteome</keyword>
<evidence type="ECO:0000313" key="2">
    <source>
        <dbReference type="Proteomes" id="UP000218231"/>
    </source>
</evidence>